<sequence>MPLIPFVPPRLRTLALIAAGALASVVQAQNSASDAAGCLDAWDMGAAQLQGEWTATVAAQPDAALLQLGPHPEWKGTVKGTVERAGTRHAMVGDVNRGAVTLEESANGINISGTWLGEVSDDSCAREIRGDYQAGDDAPTQPFVLRKRSP</sequence>
<dbReference type="OrthoDB" id="8909437at2"/>
<name>A0A2A7US79_COMTR</name>
<comment type="caution">
    <text evidence="3">The sequence shown here is derived from an EMBL/GenBank/DDBJ whole genome shotgun (WGS) entry which is preliminary data.</text>
</comment>
<organism evidence="3 4">
    <name type="scientific">Comamonas terrigena</name>
    <dbReference type="NCBI Taxonomy" id="32013"/>
    <lineage>
        <taxon>Bacteria</taxon>
        <taxon>Pseudomonadati</taxon>
        <taxon>Pseudomonadota</taxon>
        <taxon>Betaproteobacteria</taxon>
        <taxon>Burkholderiales</taxon>
        <taxon>Comamonadaceae</taxon>
        <taxon>Comamonas</taxon>
    </lineage>
</organism>
<accession>A0A2A7US79</accession>
<reference evidence="4" key="1">
    <citation type="submission" date="2017-09" db="EMBL/GenBank/DDBJ databases">
        <title>FDA dAtabase for Regulatory Grade micrObial Sequences (FDA-ARGOS): Supporting development and validation of Infectious Disease Dx tests.</title>
        <authorList>
            <person name="Minogue T."/>
            <person name="Wolcott M."/>
            <person name="Wasieloski L."/>
            <person name="Aguilar W."/>
            <person name="Moore D."/>
            <person name="Tallon L."/>
            <person name="Sadzewicz L."/>
            <person name="Ott S."/>
            <person name="Zhao X."/>
            <person name="Nagaraj S."/>
            <person name="Vavikolanu K."/>
            <person name="Aluvathingal J."/>
            <person name="Nadendla S."/>
            <person name="Sichtig H."/>
        </authorList>
    </citation>
    <scope>NUCLEOTIDE SEQUENCE [LARGE SCALE GENOMIC DNA]</scope>
    <source>
        <strain evidence="4">FDAARGOS_394</strain>
    </source>
</reference>
<proteinExistence type="predicted"/>
<keyword evidence="2" id="KW-0732">Signal</keyword>
<gene>
    <name evidence="3" type="ORF">CRM82_04730</name>
</gene>
<keyword evidence="4" id="KW-1185">Reference proteome</keyword>
<dbReference type="Proteomes" id="UP000220246">
    <property type="component" value="Unassembled WGS sequence"/>
</dbReference>
<protein>
    <submittedName>
        <fullName evidence="3">Uncharacterized protein</fullName>
    </submittedName>
</protein>
<evidence type="ECO:0000256" key="2">
    <source>
        <dbReference type="SAM" id="SignalP"/>
    </source>
</evidence>
<dbReference type="AlphaFoldDB" id="A0A2A7US79"/>
<feature type="region of interest" description="Disordered" evidence="1">
    <location>
        <begin position="127"/>
        <end position="150"/>
    </location>
</feature>
<feature type="chain" id="PRO_5013309697" evidence="2">
    <location>
        <begin position="29"/>
        <end position="150"/>
    </location>
</feature>
<dbReference type="GeneID" id="80799894"/>
<dbReference type="EMBL" id="PDEA01000001">
    <property type="protein sequence ID" value="PEH88011.1"/>
    <property type="molecule type" value="Genomic_DNA"/>
</dbReference>
<evidence type="ECO:0000313" key="3">
    <source>
        <dbReference type="EMBL" id="PEH88011.1"/>
    </source>
</evidence>
<dbReference type="STRING" id="1219032.GCA_001515545_03972"/>
<evidence type="ECO:0000256" key="1">
    <source>
        <dbReference type="SAM" id="MobiDB-lite"/>
    </source>
</evidence>
<dbReference type="RefSeq" id="WP_066541807.1">
    <property type="nucleotide sequence ID" value="NZ_PDEA01000001.1"/>
</dbReference>
<evidence type="ECO:0000313" key="4">
    <source>
        <dbReference type="Proteomes" id="UP000220246"/>
    </source>
</evidence>
<feature type="signal peptide" evidence="2">
    <location>
        <begin position="1"/>
        <end position="28"/>
    </location>
</feature>